<comment type="caution">
    <text evidence="8">The sequence shown here is derived from an EMBL/GenBank/DDBJ whole genome shotgun (WGS) entry which is preliminary data.</text>
</comment>
<feature type="domain" description="SusD-like N-terminal" evidence="7">
    <location>
        <begin position="83"/>
        <end position="223"/>
    </location>
</feature>
<evidence type="ECO:0000256" key="2">
    <source>
        <dbReference type="ARBA" id="ARBA00006275"/>
    </source>
</evidence>
<dbReference type="AlphaFoldDB" id="A0A3M9NJW9"/>
<dbReference type="Proteomes" id="UP000267223">
    <property type="component" value="Unassembled WGS sequence"/>
</dbReference>
<dbReference type="Pfam" id="PF07980">
    <property type="entry name" value="SusD_RagB"/>
    <property type="match status" value="1"/>
</dbReference>
<dbReference type="InterPro" id="IPR011990">
    <property type="entry name" value="TPR-like_helical_dom_sf"/>
</dbReference>
<evidence type="ECO:0000259" key="7">
    <source>
        <dbReference type="Pfam" id="PF14322"/>
    </source>
</evidence>
<keyword evidence="5" id="KW-0998">Cell outer membrane</keyword>
<proteinExistence type="inferred from homology"/>
<dbReference type="InterPro" id="IPR033985">
    <property type="entry name" value="SusD-like_N"/>
</dbReference>
<evidence type="ECO:0000256" key="5">
    <source>
        <dbReference type="ARBA" id="ARBA00023237"/>
    </source>
</evidence>
<keyword evidence="4" id="KW-0472">Membrane</keyword>
<evidence type="ECO:0000313" key="9">
    <source>
        <dbReference type="Proteomes" id="UP000267223"/>
    </source>
</evidence>
<dbReference type="InterPro" id="IPR012944">
    <property type="entry name" value="SusD_RagB_dom"/>
</dbReference>
<sequence>MLLAISGCSKLLDREPITQVVTNTTSGASISASEAEGLLQGVYDAETGYAYGLEFNVLDRITNGDVWSDNCYAGGDNAANITIDLFTANSLNDNIRRDWADAYGIIGNINIAIPQIEACADPALSSARKAQILGEARFMRAFTYFDMVRLFGKLPIILKPADLTNSESLIKSTFVPQSSVDSVYDAILQDLWYAKDNVQNDNLPPNKMVVTKGAVNSILAKVYASMPTPNWDSVAYYCDAVIPDYSLLPDFNFLWDNDHKNNSEAIWEFNYVGWSVVGNWIPSQFIGSGWKKFSTPTNDLVNTFRQEGDSVRLHASISFVDYGWSDPYWKNPGKYPILSKYNDPNNGTNDFYTIRLADILLLRAEAYNNKGDITDAATLVNQVRKRVDLPNTTAATQADMAQAIATERRLELAFEGHRRFDLIRTGKAIEVMNAQKDGAGNNLNYNVQPYQLVYPVPQQQLDLNPKLVQNPGY</sequence>
<dbReference type="SUPFAM" id="SSF48452">
    <property type="entry name" value="TPR-like"/>
    <property type="match status" value="1"/>
</dbReference>
<dbReference type="CDD" id="cd08977">
    <property type="entry name" value="SusD"/>
    <property type="match status" value="1"/>
</dbReference>
<dbReference type="EMBL" id="RJJR01000004">
    <property type="protein sequence ID" value="RNI38089.1"/>
    <property type="molecule type" value="Genomic_DNA"/>
</dbReference>
<keyword evidence="3" id="KW-0732">Signal</keyword>
<dbReference type="OrthoDB" id="9792139at2"/>
<feature type="domain" description="RagB/SusD" evidence="6">
    <location>
        <begin position="341"/>
        <end position="473"/>
    </location>
</feature>
<dbReference type="Pfam" id="PF14322">
    <property type="entry name" value="SusD-like_3"/>
    <property type="match status" value="1"/>
</dbReference>
<reference evidence="8 9" key="1">
    <citation type="submission" date="2018-11" db="EMBL/GenBank/DDBJ databases">
        <title>Draft genome sequence of Ferruginibacter sp. BO-59.</title>
        <authorList>
            <person name="Im W.T."/>
        </authorList>
    </citation>
    <scope>NUCLEOTIDE SEQUENCE [LARGE SCALE GENOMIC DNA]</scope>
    <source>
        <strain evidence="8 9">BO-59</strain>
    </source>
</reference>
<keyword evidence="9" id="KW-1185">Reference proteome</keyword>
<evidence type="ECO:0000313" key="8">
    <source>
        <dbReference type="EMBL" id="RNI38089.1"/>
    </source>
</evidence>
<dbReference type="GO" id="GO:0009279">
    <property type="term" value="C:cell outer membrane"/>
    <property type="evidence" value="ECO:0007669"/>
    <property type="project" value="UniProtKB-SubCell"/>
</dbReference>
<comment type="similarity">
    <text evidence="2">Belongs to the SusD family.</text>
</comment>
<evidence type="ECO:0000256" key="1">
    <source>
        <dbReference type="ARBA" id="ARBA00004442"/>
    </source>
</evidence>
<evidence type="ECO:0000259" key="6">
    <source>
        <dbReference type="Pfam" id="PF07980"/>
    </source>
</evidence>
<accession>A0A3M9NJW9</accession>
<protein>
    <submittedName>
        <fullName evidence="8">RagB/SusD family nutrient uptake outer membrane protein</fullName>
    </submittedName>
</protein>
<gene>
    <name evidence="8" type="ORF">EFY79_07475</name>
</gene>
<evidence type="ECO:0000256" key="3">
    <source>
        <dbReference type="ARBA" id="ARBA00022729"/>
    </source>
</evidence>
<comment type="subcellular location">
    <subcellularLocation>
        <location evidence="1">Cell outer membrane</location>
    </subcellularLocation>
</comment>
<name>A0A3M9NJW9_9BACT</name>
<organism evidence="8 9">
    <name type="scientific">Hanamia caeni</name>
    <dbReference type="NCBI Taxonomy" id="2294116"/>
    <lineage>
        <taxon>Bacteria</taxon>
        <taxon>Pseudomonadati</taxon>
        <taxon>Bacteroidota</taxon>
        <taxon>Chitinophagia</taxon>
        <taxon>Chitinophagales</taxon>
        <taxon>Chitinophagaceae</taxon>
        <taxon>Hanamia</taxon>
    </lineage>
</organism>
<dbReference type="Gene3D" id="1.25.40.390">
    <property type="match status" value="1"/>
</dbReference>
<evidence type="ECO:0000256" key="4">
    <source>
        <dbReference type="ARBA" id="ARBA00023136"/>
    </source>
</evidence>